<dbReference type="Pfam" id="PF08668">
    <property type="entry name" value="HDOD"/>
    <property type="match status" value="1"/>
</dbReference>
<dbReference type="PANTHER" id="PTHR33525:SF4">
    <property type="entry name" value="CYCLIC DI-GMP PHOSPHODIESTERASE CDGJ"/>
    <property type="match status" value="1"/>
</dbReference>
<sequence length="413" mass="45220">MTLTAAETSTDRPGAAISRQAIVDASRKIVGYALFERQGAAANDNAMLFEALSETGSEALAGSKNVFVHCSFEIMADGHLDILDPRKAVLQIPQDESLTKEGVAIRRDILLKARKDGFRLALDHRVLQPAYASWLPLVSYIMLDLQQLDAQWIERTIRAARERSKAEIVAQNVRDGEQHEALRKLGVRYFQGHWFAQPTVVRDSGVQASQHSVIRLMNLVRTEAEVSEIEAFLKHEPTLSFKLLRFINSCGFGLSTEITSFRHAVMILGFNRLFRWAALLMTSTRAGGAAPAAGSTAVVRARLMELLATDLLPPEACDDAFLVGLFSMLDTLVGVPMAEAVVSMNLPADVSRALLENGGPFAPFLELAKACETGDEVAFARAAGELQLSNHQVNWAHLQALIWADEIEGLGSK</sequence>
<proteinExistence type="predicted"/>
<accession>A0A2W5QNM3</accession>
<gene>
    <name evidence="2" type="ORF">DI563_07080</name>
</gene>
<dbReference type="InterPro" id="IPR035919">
    <property type="entry name" value="EAL_sf"/>
</dbReference>
<dbReference type="AlphaFoldDB" id="A0A2W5QNM3"/>
<organism evidence="2 3">
    <name type="scientific">Variovorax paradoxus</name>
    <dbReference type="NCBI Taxonomy" id="34073"/>
    <lineage>
        <taxon>Bacteria</taxon>
        <taxon>Pseudomonadati</taxon>
        <taxon>Pseudomonadota</taxon>
        <taxon>Betaproteobacteria</taxon>
        <taxon>Burkholderiales</taxon>
        <taxon>Comamonadaceae</taxon>
        <taxon>Variovorax</taxon>
    </lineage>
</organism>
<dbReference type="InterPro" id="IPR052340">
    <property type="entry name" value="RNase_Y/CdgJ"/>
</dbReference>
<reference evidence="2 3" key="1">
    <citation type="submission" date="2017-08" db="EMBL/GenBank/DDBJ databases">
        <title>Infants hospitalized years apart are colonized by the same room-sourced microbial strains.</title>
        <authorList>
            <person name="Brooks B."/>
            <person name="Olm M.R."/>
            <person name="Firek B.A."/>
            <person name="Baker R."/>
            <person name="Thomas B.C."/>
            <person name="Morowitz M.J."/>
            <person name="Banfield J.F."/>
        </authorList>
    </citation>
    <scope>NUCLEOTIDE SEQUENCE [LARGE SCALE GENOMIC DNA]</scope>
    <source>
        <strain evidence="2">S2_005_003_R2_41</strain>
    </source>
</reference>
<dbReference type="SUPFAM" id="SSF109604">
    <property type="entry name" value="HD-domain/PDEase-like"/>
    <property type="match status" value="1"/>
</dbReference>
<dbReference type="PIRSF" id="PIRSF003180">
    <property type="entry name" value="DiGMPpdiest_YuxH"/>
    <property type="match status" value="1"/>
</dbReference>
<dbReference type="InterPro" id="IPR013976">
    <property type="entry name" value="HDOD"/>
</dbReference>
<protein>
    <submittedName>
        <fullName evidence="2">EAL domain-containing protein</fullName>
    </submittedName>
</protein>
<dbReference type="Proteomes" id="UP000249135">
    <property type="component" value="Unassembled WGS sequence"/>
</dbReference>
<evidence type="ECO:0000259" key="1">
    <source>
        <dbReference type="PROSITE" id="PS51833"/>
    </source>
</evidence>
<evidence type="ECO:0000313" key="3">
    <source>
        <dbReference type="Proteomes" id="UP000249135"/>
    </source>
</evidence>
<dbReference type="Gene3D" id="1.10.3210.10">
    <property type="entry name" value="Hypothetical protein af1432"/>
    <property type="match status" value="1"/>
</dbReference>
<dbReference type="PANTHER" id="PTHR33525">
    <property type="match status" value="1"/>
</dbReference>
<dbReference type="PROSITE" id="PS51833">
    <property type="entry name" value="HDOD"/>
    <property type="match status" value="1"/>
</dbReference>
<dbReference type="EMBL" id="QFPP01000052">
    <property type="protein sequence ID" value="PZQ76455.1"/>
    <property type="molecule type" value="Genomic_DNA"/>
</dbReference>
<feature type="domain" description="HDOD" evidence="1">
    <location>
        <begin position="206"/>
        <end position="399"/>
    </location>
</feature>
<dbReference type="InterPro" id="IPR014408">
    <property type="entry name" value="dGMP_Pdiesterase_EAL/HD-GYP"/>
</dbReference>
<dbReference type="Gene3D" id="3.20.20.450">
    <property type="entry name" value="EAL domain"/>
    <property type="match status" value="1"/>
</dbReference>
<dbReference type="SUPFAM" id="SSF141868">
    <property type="entry name" value="EAL domain-like"/>
    <property type="match status" value="1"/>
</dbReference>
<evidence type="ECO:0000313" key="2">
    <source>
        <dbReference type="EMBL" id="PZQ76455.1"/>
    </source>
</evidence>
<name>A0A2W5QNM3_VARPD</name>
<comment type="caution">
    <text evidence="2">The sequence shown here is derived from an EMBL/GenBank/DDBJ whole genome shotgun (WGS) entry which is preliminary data.</text>
</comment>